<dbReference type="AlphaFoldDB" id="A0A0A9HLU5"/>
<evidence type="ECO:0000256" key="1">
    <source>
        <dbReference type="SAM" id="MobiDB-lite"/>
    </source>
</evidence>
<proteinExistence type="predicted"/>
<name>A0A0A9HLU5_ARUDO</name>
<organism evidence="2">
    <name type="scientific">Arundo donax</name>
    <name type="common">Giant reed</name>
    <name type="synonym">Donax arundinaceus</name>
    <dbReference type="NCBI Taxonomy" id="35708"/>
    <lineage>
        <taxon>Eukaryota</taxon>
        <taxon>Viridiplantae</taxon>
        <taxon>Streptophyta</taxon>
        <taxon>Embryophyta</taxon>
        <taxon>Tracheophyta</taxon>
        <taxon>Spermatophyta</taxon>
        <taxon>Magnoliopsida</taxon>
        <taxon>Liliopsida</taxon>
        <taxon>Poales</taxon>
        <taxon>Poaceae</taxon>
        <taxon>PACMAD clade</taxon>
        <taxon>Arundinoideae</taxon>
        <taxon>Arundineae</taxon>
        <taxon>Arundo</taxon>
    </lineage>
</organism>
<feature type="region of interest" description="Disordered" evidence="1">
    <location>
        <begin position="1"/>
        <end position="27"/>
    </location>
</feature>
<protein>
    <submittedName>
        <fullName evidence="2">Uncharacterized protein</fullName>
    </submittedName>
</protein>
<reference evidence="2" key="2">
    <citation type="journal article" date="2015" name="Data Brief">
        <title>Shoot transcriptome of the giant reed, Arundo donax.</title>
        <authorList>
            <person name="Barrero R.A."/>
            <person name="Guerrero F.D."/>
            <person name="Moolhuijzen P."/>
            <person name="Goolsby J.A."/>
            <person name="Tidwell J."/>
            <person name="Bellgard S.E."/>
            <person name="Bellgard M.I."/>
        </authorList>
    </citation>
    <scope>NUCLEOTIDE SEQUENCE</scope>
    <source>
        <tissue evidence="2">Shoot tissue taken approximately 20 cm above the soil surface</tissue>
    </source>
</reference>
<dbReference type="EMBL" id="GBRH01161072">
    <property type="protein sequence ID" value="JAE36824.1"/>
    <property type="molecule type" value="Transcribed_RNA"/>
</dbReference>
<accession>A0A0A9HLU5</accession>
<reference evidence="2" key="1">
    <citation type="submission" date="2014-09" db="EMBL/GenBank/DDBJ databases">
        <authorList>
            <person name="Magalhaes I.L.F."/>
            <person name="Oliveira U."/>
            <person name="Santos F.R."/>
            <person name="Vidigal T.H.D.A."/>
            <person name="Brescovit A.D."/>
            <person name="Santos A.J."/>
        </authorList>
    </citation>
    <scope>NUCLEOTIDE SEQUENCE</scope>
    <source>
        <tissue evidence="2">Shoot tissue taken approximately 20 cm above the soil surface</tissue>
    </source>
</reference>
<sequence>MFFKYTRHRSHPIRESHKQRRRKEKKR</sequence>
<evidence type="ECO:0000313" key="2">
    <source>
        <dbReference type="EMBL" id="JAE36824.1"/>
    </source>
</evidence>